<name>S3CGG0_GLAL2</name>
<proteinExistence type="predicted"/>
<dbReference type="EMBL" id="KE145373">
    <property type="protein sequence ID" value="EPE24334.1"/>
    <property type="molecule type" value="Genomic_DNA"/>
</dbReference>
<gene>
    <name evidence="3" type="ORF">GLAREA_08186</name>
</gene>
<keyword evidence="1" id="KW-0175">Coiled coil</keyword>
<feature type="region of interest" description="Disordered" evidence="2">
    <location>
        <begin position="24"/>
        <end position="44"/>
    </location>
</feature>
<dbReference type="KEGG" id="glz:GLAREA_08186"/>
<accession>S3CGG0</accession>
<evidence type="ECO:0000313" key="3">
    <source>
        <dbReference type="EMBL" id="EPE24334.1"/>
    </source>
</evidence>
<protein>
    <submittedName>
        <fullName evidence="3">Uncharacterized protein</fullName>
    </submittedName>
</protein>
<dbReference type="OMA" id="HELEIQY"/>
<keyword evidence="4" id="KW-1185">Reference proteome</keyword>
<dbReference type="HOGENOM" id="CLU_027503_0_0_1"/>
<dbReference type="OrthoDB" id="5413531at2759"/>
<dbReference type="AlphaFoldDB" id="S3CGG0"/>
<dbReference type="GeneID" id="19467235"/>
<feature type="coiled-coil region" evidence="1">
    <location>
        <begin position="506"/>
        <end position="575"/>
    </location>
</feature>
<evidence type="ECO:0000256" key="2">
    <source>
        <dbReference type="SAM" id="MobiDB-lite"/>
    </source>
</evidence>
<sequence length="733" mass="82900">MDRIPGGQLLEFLRPNRTAAEVEMDDEPVEDLFPPGIFEPPQDENEMFEYSDENESYDDGYGRRPLVEAPKPPPFPANYIPATPFSTPYRSIFTLNTTPEHAPNLLKLISHAPCSYTSTAGIAPSMLQLKQHAHSLVALIKNISVSSRGGVIDNVNSGEPNLEPLQFIDGETFDFLNDLSTPYTGPKDPASKVHHEMPLTALLNVLEEHNIPLEGQEPRPTYKVRNICPLHHVEDHPHPPTSQPLPYATHQALISHANEILELLDHEYMAKGGLLAVLPLKEDKEEREKTGSTLLGQLMLYVNRLVQRLHDLERLYANSMDVLAGEAAIPAQTLSALGPSGRRGREIVYPQDRFVLVNSGEDVWNHLDTEFSRRERVEERVMEQYKELGLTGEKLWENDGEKEMSRGITALDVTTRYFRLRNDPLKTIFIIPAWQQHPGTKVTRDLEAVPTVVSVVKPVWPERASMYEQKHRQEIEDYKRLKGEFYSLRNKVKILSQSNTVLESQFELKNGEIRTLKKKIEELKAITDGDESDLAKSKAEQIQALGLLHAKKEDADRALQESEALRTEAVEEKRKAVIEREKAEQINREESLAYSRRRAALEEEFSKKLQALQQRDIENGEAAVELDKKVKARWRKQIVETQIVFEELKAKQIEIGKGKIGDQSVKLGTTRGTKIAVEEGLLNTMVPREDSVEIRFPGDGQSLMDSDDWSSNVVYGDMSSVQSLDFSSIVGSE</sequence>
<evidence type="ECO:0000256" key="1">
    <source>
        <dbReference type="SAM" id="Coils"/>
    </source>
</evidence>
<dbReference type="RefSeq" id="XP_008088422.1">
    <property type="nucleotide sequence ID" value="XM_008090231.1"/>
</dbReference>
<reference evidence="3 4" key="1">
    <citation type="journal article" date="2013" name="BMC Genomics">
        <title>Genomics-driven discovery of the pneumocandin biosynthetic gene cluster in the fungus Glarea lozoyensis.</title>
        <authorList>
            <person name="Chen L."/>
            <person name="Yue Q."/>
            <person name="Zhang X."/>
            <person name="Xiang M."/>
            <person name="Wang C."/>
            <person name="Li S."/>
            <person name="Che Y."/>
            <person name="Ortiz-Lopez F.J."/>
            <person name="Bills G.F."/>
            <person name="Liu X."/>
            <person name="An Z."/>
        </authorList>
    </citation>
    <scope>NUCLEOTIDE SEQUENCE [LARGE SCALE GENOMIC DNA]</scope>
    <source>
        <strain evidence="4">ATCC 20868 / MF5171</strain>
    </source>
</reference>
<evidence type="ECO:0000313" key="4">
    <source>
        <dbReference type="Proteomes" id="UP000016922"/>
    </source>
</evidence>
<organism evidence="3 4">
    <name type="scientific">Glarea lozoyensis (strain ATCC 20868 / MF5171)</name>
    <dbReference type="NCBI Taxonomy" id="1116229"/>
    <lineage>
        <taxon>Eukaryota</taxon>
        <taxon>Fungi</taxon>
        <taxon>Dikarya</taxon>
        <taxon>Ascomycota</taxon>
        <taxon>Pezizomycotina</taxon>
        <taxon>Leotiomycetes</taxon>
        <taxon>Helotiales</taxon>
        <taxon>Helotiaceae</taxon>
        <taxon>Glarea</taxon>
    </lineage>
</organism>
<dbReference type="Proteomes" id="UP000016922">
    <property type="component" value="Unassembled WGS sequence"/>
</dbReference>
<dbReference type="eggNOG" id="ENOG502RJCD">
    <property type="taxonomic scope" value="Eukaryota"/>
</dbReference>